<reference evidence="2 3" key="2">
    <citation type="submission" date="2018-11" db="EMBL/GenBank/DDBJ databases">
        <authorList>
            <consortium name="Pathogen Informatics"/>
        </authorList>
    </citation>
    <scope>NUCLEOTIDE SEQUENCE [LARGE SCALE GENOMIC DNA]</scope>
    <source>
        <strain evidence="2 3">MHpl1</strain>
    </source>
</reference>
<sequence length="73" mass="8196">MEDDPAYKALLGRLEKEHQITISEFLGKGSYSHVMKGLCNKKSNIAVKIIDTRSSTLITSEYSSQNIAMVEIY</sequence>
<evidence type="ECO:0000313" key="2">
    <source>
        <dbReference type="EMBL" id="VDO37737.1"/>
    </source>
</evidence>
<name>A0A0N4WFM5_HAEPC</name>
<evidence type="ECO:0000313" key="3">
    <source>
        <dbReference type="Proteomes" id="UP000268014"/>
    </source>
</evidence>
<protein>
    <submittedName>
        <fullName evidence="4">Protein kinase domain-containing protein</fullName>
    </submittedName>
</protein>
<dbReference type="Gene3D" id="3.30.200.20">
    <property type="entry name" value="Phosphorylase Kinase, domain 1"/>
    <property type="match status" value="1"/>
</dbReference>
<dbReference type="Proteomes" id="UP000268014">
    <property type="component" value="Unassembled WGS sequence"/>
</dbReference>
<feature type="binding site" evidence="1">
    <location>
        <position position="48"/>
    </location>
    <ligand>
        <name>ATP</name>
        <dbReference type="ChEBI" id="CHEBI:30616"/>
    </ligand>
</feature>
<dbReference type="InterPro" id="IPR017441">
    <property type="entry name" value="Protein_kinase_ATP_BS"/>
</dbReference>
<dbReference type="SUPFAM" id="SSF56112">
    <property type="entry name" value="Protein kinase-like (PK-like)"/>
    <property type="match status" value="1"/>
</dbReference>
<proteinExistence type="predicted"/>
<dbReference type="AlphaFoldDB" id="A0A0N4WFM5"/>
<keyword evidence="1" id="KW-0067">ATP-binding</keyword>
<evidence type="ECO:0000256" key="1">
    <source>
        <dbReference type="PROSITE-ProRule" id="PRU10141"/>
    </source>
</evidence>
<dbReference type="PROSITE" id="PS00107">
    <property type="entry name" value="PROTEIN_KINASE_ATP"/>
    <property type="match status" value="1"/>
</dbReference>
<dbReference type="GO" id="GO:0005524">
    <property type="term" value="F:ATP binding"/>
    <property type="evidence" value="ECO:0007669"/>
    <property type="project" value="UniProtKB-UniRule"/>
</dbReference>
<keyword evidence="1" id="KW-0547">Nucleotide-binding</keyword>
<reference evidence="4" key="1">
    <citation type="submission" date="2017-02" db="UniProtKB">
        <authorList>
            <consortium name="WormBaseParasite"/>
        </authorList>
    </citation>
    <scope>IDENTIFICATION</scope>
</reference>
<dbReference type="EMBL" id="UZAF01017082">
    <property type="protein sequence ID" value="VDO37737.1"/>
    <property type="molecule type" value="Genomic_DNA"/>
</dbReference>
<keyword evidence="3" id="KW-1185">Reference proteome</keyword>
<accession>A0A0N4WFM5</accession>
<gene>
    <name evidence="2" type="ORF">HPLM_LOCUS9524</name>
</gene>
<evidence type="ECO:0000313" key="4">
    <source>
        <dbReference type="WBParaSite" id="HPLM_0000953201-mRNA-1"/>
    </source>
</evidence>
<dbReference type="WBParaSite" id="HPLM_0000953201-mRNA-1">
    <property type="protein sequence ID" value="HPLM_0000953201-mRNA-1"/>
    <property type="gene ID" value="HPLM_0000953201"/>
</dbReference>
<organism evidence="4">
    <name type="scientific">Haemonchus placei</name>
    <name type="common">Barber's pole worm</name>
    <dbReference type="NCBI Taxonomy" id="6290"/>
    <lineage>
        <taxon>Eukaryota</taxon>
        <taxon>Metazoa</taxon>
        <taxon>Ecdysozoa</taxon>
        <taxon>Nematoda</taxon>
        <taxon>Chromadorea</taxon>
        <taxon>Rhabditida</taxon>
        <taxon>Rhabditina</taxon>
        <taxon>Rhabditomorpha</taxon>
        <taxon>Strongyloidea</taxon>
        <taxon>Trichostrongylidae</taxon>
        <taxon>Haemonchus</taxon>
    </lineage>
</organism>
<dbReference type="InterPro" id="IPR011009">
    <property type="entry name" value="Kinase-like_dom_sf"/>
</dbReference>